<sequence length="125" mass="14533">MELGIRQIDAYMARKGKLTAYLCNTITTCFYGRLSTHPMRGQKSRGQLRKNVATYASLEQPWWRHLKNPSFSETDSTLLSLSFLRRQIFGLVPTCAMTSLKQFRVFPRLPSDARVTLIWMKSRTR</sequence>
<evidence type="ECO:0000313" key="2">
    <source>
        <dbReference type="Proteomes" id="UP000053599"/>
    </source>
</evidence>
<dbReference type="EMBL" id="KN846952">
    <property type="protein sequence ID" value="KIV83740.1"/>
    <property type="molecule type" value="Genomic_DNA"/>
</dbReference>
<proteinExistence type="predicted"/>
<name>A0A0D1W4X6_9EURO</name>
<reference evidence="1 2" key="1">
    <citation type="submission" date="2015-01" db="EMBL/GenBank/DDBJ databases">
        <title>The Genome Sequence of Exophiala sideris CBS121828.</title>
        <authorList>
            <consortium name="The Broad Institute Genomics Platform"/>
            <person name="Cuomo C."/>
            <person name="de Hoog S."/>
            <person name="Gorbushina A."/>
            <person name="Stielow B."/>
            <person name="Teixiera M."/>
            <person name="Abouelleil A."/>
            <person name="Chapman S.B."/>
            <person name="Priest M."/>
            <person name="Young S.K."/>
            <person name="Wortman J."/>
            <person name="Nusbaum C."/>
            <person name="Birren B."/>
        </authorList>
    </citation>
    <scope>NUCLEOTIDE SEQUENCE [LARGE SCALE GENOMIC DNA]</scope>
    <source>
        <strain evidence="1 2">CBS 121828</strain>
    </source>
</reference>
<dbReference type="EMBL" id="KN846952">
    <property type="protein sequence ID" value="KIV83739.1"/>
    <property type="molecule type" value="Genomic_DNA"/>
</dbReference>
<dbReference type="HOGENOM" id="CLU_1992667_0_0_1"/>
<evidence type="ECO:0000313" key="1">
    <source>
        <dbReference type="EMBL" id="KIV83740.1"/>
    </source>
</evidence>
<accession>A0A0D1W4X6</accession>
<gene>
    <name evidence="1" type="ORF">PV11_05737</name>
</gene>
<dbReference type="AlphaFoldDB" id="A0A0D1W4X6"/>
<dbReference type="Proteomes" id="UP000053599">
    <property type="component" value="Unassembled WGS sequence"/>
</dbReference>
<protein>
    <submittedName>
        <fullName evidence="1">Uncharacterized protein</fullName>
    </submittedName>
</protein>
<organism evidence="1 2">
    <name type="scientific">Exophiala sideris</name>
    <dbReference type="NCBI Taxonomy" id="1016849"/>
    <lineage>
        <taxon>Eukaryota</taxon>
        <taxon>Fungi</taxon>
        <taxon>Dikarya</taxon>
        <taxon>Ascomycota</taxon>
        <taxon>Pezizomycotina</taxon>
        <taxon>Eurotiomycetes</taxon>
        <taxon>Chaetothyriomycetidae</taxon>
        <taxon>Chaetothyriales</taxon>
        <taxon>Herpotrichiellaceae</taxon>
        <taxon>Exophiala</taxon>
    </lineage>
</organism>